<evidence type="ECO:0000256" key="1">
    <source>
        <dbReference type="ARBA" id="ARBA00004651"/>
    </source>
</evidence>
<proteinExistence type="inferred from homology"/>
<feature type="transmembrane region" description="Helical" evidence="10">
    <location>
        <begin position="37"/>
        <end position="57"/>
    </location>
</feature>
<evidence type="ECO:0000259" key="11">
    <source>
        <dbReference type="Pfam" id="PF01061"/>
    </source>
</evidence>
<dbReference type="EMBL" id="VTFT01000001">
    <property type="protein sequence ID" value="TYT27122.1"/>
    <property type="molecule type" value="Genomic_DNA"/>
</dbReference>
<keyword evidence="9 10" id="KW-0472">Membrane</keyword>
<dbReference type="AlphaFoldDB" id="A0A5D4XVP6"/>
<name>A0A5D4XVP6_9GAMM</name>
<evidence type="ECO:0000256" key="2">
    <source>
        <dbReference type="ARBA" id="ARBA00007783"/>
    </source>
</evidence>
<organism evidence="12 13">
    <name type="scientific">Luteimonas viscosa</name>
    <dbReference type="NCBI Taxonomy" id="1132694"/>
    <lineage>
        <taxon>Bacteria</taxon>
        <taxon>Pseudomonadati</taxon>
        <taxon>Pseudomonadota</taxon>
        <taxon>Gammaproteobacteria</taxon>
        <taxon>Lysobacterales</taxon>
        <taxon>Lysobacteraceae</taxon>
        <taxon>Luteimonas</taxon>
    </lineage>
</organism>
<evidence type="ECO:0000256" key="8">
    <source>
        <dbReference type="ARBA" id="ARBA00023047"/>
    </source>
</evidence>
<keyword evidence="13" id="KW-1185">Reference proteome</keyword>
<evidence type="ECO:0000313" key="12">
    <source>
        <dbReference type="EMBL" id="TYT27122.1"/>
    </source>
</evidence>
<dbReference type="GO" id="GO:0015774">
    <property type="term" value="P:polysaccharide transport"/>
    <property type="evidence" value="ECO:0007669"/>
    <property type="project" value="UniProtKB-KW"/>
</dbReference>
<evidence type="ECO:0000256" key="7">
    <source>
        <dbReference type="ARBA" id="ARBA00022989"/>
    </source>
</evidence>
<evidence type="ECO:0000256" key="5">
    <source>
        <dbReference type="ARBA" id="ARBA00022597"/>
    </source>
</evidence>
<keyword evidence="6 10" id="KW-0812">Transmembrane</keyword>
<evidence type="ECO:0000256" key="3">
    <source>
        <dbReference type="ARBA" id="ARBA00022448"/>
    </source>
</evidence>
<feature type="domain" description="ABC-2 type transporter transmembrane" evidence="11">
    <location>
        <begin position="23"/>
        <end position="224"/>
    </location>
</feature>
<reference evidence="12 13" key="1">
    <citation type="submission" date="2019-08" db="EMBL/GenBank/DDBJ databases">
        <title>Luteimonas viscosus sp. nov., isolated from soil of a sunflower field.</title>
        <authorList>
            <person name="Jianli Z."/>
            <person name="Ying Z."/>
        </authorList>
    </citation>
    <scope>NUCLEOTIDE SEQUENCE [LARGE SCALE GENOMIC DNA]</scope>
    <source>
        <strain evidence="12 13">XBU10</strain>
    </source>
</reference>
<dbReference type="PRINTS" id="PR00164">
    <property type="entry name" value="ABC2TRNSPORT"/>
</dbReference>
<keyword evidence="8" id="KW-0625">Polysaccharide transport</keyword>
<comment type="caution">
    <text evidence="12">The sequence shown here is derived from an EMBL/GenBank/DDBJ whole genome shotgun (WGS) entry which is preliminary data.</text>
</comment>
<dbReference type="InterPro" id="IPR000412">
    <property type="entry name" value="ABC_2_transport"/>
</dbReference>
<keyword evidence="7 10" id="KW-1133">Transmembrane helix</keyword>
<dbReference type="PANTHER" id="PTHR30413:SF10">
    <property type="entry name" value="CAPSULE POLYSACCHARIDE EXPORT INNER-MEMBRANE PROTEIN CTRC"/>
    <property type="match status" value="1"/>
</dbReference>
<evidence type="ECO:0000256" key="9">
    <source>
        <dbReference type="ARBA" id="ARBA00023136"/>
    </source>
</evidence>
<feature type="transmembrane region" description="Helical" evidence="10">
    <location>
        <begin position="180"/>
        <end position="197"/>
    </location>
</feature>
<accession>A0A5D4XVP6</accession>
<sequence>MIQRSLLKDYAGSLLDPGFWIYATWLELVSKYRRSRLGIVWAFVPPLLYSFGVGWFFSLLQNVSPLEFIPHLGVGYVVFRLITSSLSDATVTMSGHSSYILDGRTRLTDYVLRVVAKSIFYFVTSLPIIVLALALSPRFEWVGLLTVVPALLVVLLNVGWMCVVVSVIGARFQDVQELTGSFLMFSFLFTPIIWTSANVPADSLRGVIARANPLFHFVELVRAPLLGEPMELLTFQYLACFMVIGWSVAYFVYKRYARYVPIWL</sequence>
<dbReference type="GO" id="GO:0140359">
    <property type="term" value="F:ABC-type transporter activity"/>
    <property type="evidence" value="ECO:0007669"/>
    <property type="project" value="InterPro"/>
</dbReference>
<dbReference type="InterPro" id="IPR013525">
    <property type="entry name" value="ABC2_TM"/>
</dbReference>
<dbReference type="OrthoDB" id="9796017at2"/>
<evidence type="ECO:0000256" key="4">
    <source>
        <dbReference type="ARBA" id="ARBA00022475"/>
    </source>
</evidence>
<dbReference type="RefSeq" id="WP_149103676.1">
    <property type="nucleotide sequence ID" value="NZ_VTFT01000001.1"/>
</dbReference>
<dbReference type="PANTHER" id="PTHR30413">
    <property type="entry name" value="INNER MEMBRANE TRANSPORT PERMEASE"/>
    <property type="match status" value="1"/>
</dbReference>
<evidence type="ECO:0000256" key="10">
    <source>
        <dbReference type="SAM" id="Phobius"/>
    </source>
</evidence>
<keyword evidence="5" id="KW-0762">Sugar transport</keyword>
<comment type="subcellular location">
    <subcellularLocation>
        <location evidence="1">Cell membrane</location>
        <topology evidence="1">Multi-pass membrane protein</topology>
    </subcellularLocation>
</comment>
<keyword evidence="4" id="KW-1003">Cell membrane</keyword>
<dbReference type="Proteomes" id="UP000324973">
    <property type="component" value="Unassembled WGS sequence"/>
</dbReference>
<dbReference type="GO" id="GO:0015920">
    <property type="term" value="P:lipopolysaccharide transport"/>
    <property type="evidence" value="ECO:0007669"/>
    <property type="project" value="TreeGrafter"/>
</dbReference>
<evidence type="ECO:0000313" key="13">
    <source>
        <dbReference type="Proteomes" id="UP000324973"/>
    </source>
</evidence>
<feature type="transmembrane region" description="Helical" evidence="10">
    <location>
        <begin position="234"/>
        <end position="253"/>
    </location>
</feature>
<feature type="transmembrane region" description="Helical" evidence="10">
    <location>
        <begin position="110"/>
        <end position="135"/>
    </location>
</feature>
<evidence type="ECO:0000256" key="6">
    <source>
        <dbReference type="ARBA" id="ARBA00022692"/>
    </source>
</evidence>
<protein>
    <recommendedName>
        <fullName evidence="11">ABC-2 type transporter transmembrane domain-containing protein</fullName>
    </recommendedName>
</protein>
<comment type="similarity">
    <text evidence="2">Belongs to the ABC-2 integral membrane protein family.</text>
</comment>
<gene>
    <name evidence="12" type="ORF">FZO89_13115</name>
</gene>
<keyword evidence="3" id="KW-0813">Transport</keyword>
<dbReference type="GO" id="GO:0043190">
    <property type="term" value="C:ATP-binding cassette (ABC) transporter complex"/>
    <property type="evidence" value="ECO:0007669"/>
    <property type="project" value="InterPro"/>
</dbReference>
<feature type="transmembrane region" description="Helical" evidence="10">
    <location>
        <begin position="141"/>
        <end position="168"/>
    </location>
</feature>
<dbReference type="Pfam" id="PF01061">
    <property type="entry name" value="ABC2_membrane"/>
    <property type="match status" value="1"/>
</dbReference>